<dbReference type="AlphaFoldDB" id="A0A1F7ZXU1"/>
<organism evidence="7 8">
    <name type="scientific">Aspergillus bombycis</name>
    <dbReference type="NCBI Taxonomy" id="109264"/>
    <lineage>
        <taxon>Eukaryota</taxon>
        <taxon>Fungi</taxon>
        <taxon>Dikarya</taxon>
        <taxon>Ascomycota</taxon>
        <taxon>Pezizomycotina</taxon>
        <taxon>Eurotiomycetes</taxon>
        <taxon>Eurotiomycetidae</taxon>
        <taxon>Eurotiales</taxon>
        <taxon>Aspergillaceae</taxon>
        <taxon>Aspergillus</taxon>
    </lineage>
</organism>
<dbReference type="STRING" id="109264.A0A1F7ZXU1"/>
<evidence type="ECO:0000256" key="2">
    <source>
        <dbReference type="ARBA" id="ARBA00022603"/>
    </source>
</evidence>
<comment type="cofactor">
    <cofactor evidence="5">
        <name>Zn(2+)</name>
        <dbReference type="ChEBI" id="CHEBI:29105"/>
    </cofactor>
</comment>
<reference evidence="7 8" key="1">
    <citation type="journal article" date="2016" name="Genome Biol. Evol.">
        <title>Draft genome sequence of an aflatoxigenic Aspergillus species, A. bombycis.</title>
        <authorList>
            <person name="Moore G.G."/>
            <person name="Mack B.M."/>
            <person name="Beltz S.B."/>
            <person name="Gilbert M.K."/>
        </authorList>
    </citation>
    <scope>NUCLEOTIDE SEQUENCE [LARGE SCALE GENOMIC DNA]</scope>
    <source>
        <strain evidence="8">NRRL 26010</strain>
    </source>
</reference>
<dbReference type="InterPro" id="IPR003726">
    <property type="entry name" value="HCY_dom"/>
</dbReference>
<dbReference type="GO" id="GO:0016787">
    <property type="term" value="F:hydrolase activity"/>
    <property type="evidence" value="ECO:0007669"/>
    <property type="project" value="UniProtKB-KW"/>
</dbReference>
<keyword evidence="8" id="KW-1185">Reference proteome</keyword>
<dbReference type="RefSeq" id="XP_022387977.1">
    <property type="nucleotide sequence ID" value="XM_022534841.1"/>
</dbReference>
<evidence type="ECO:0000256" key="3">
    <source>
        <dbReference type="ARBA" id="ARBA00022679"/>
    </source>
</evidence>
<dbReference type="PROSITE" id="PS00122">
    <property type="entry name" value="CARBOXYLESTERASE_B_1"/>
    <property type="match status" value="1"/>
</dbReference>
<dbReference type="Pfam" id="PF00135">
    <property type="entry name" value="COesterase"/>
    <property type="match status" value="1"/>
</dbReference>
<dbReference type="OrthoDB" id="261426at2759"/>
<feature type="binding site" evidence="5">
    <location>
        <position position="760"/>
    </location>
    <ligand>
        <name>Zn(2+)</name>
        <dbReference type="ChEBI" id="CHEBI:29105"/>
    </ligand>
</feature>
<evidence type="ECO:0000256" key="5">
    <source>
        <dbReference type="PROSITE-ProRule" id="PRU00333"/>
    </source>
</evidence>
<dbReference type="Gene3D" id="3.20.20.330">
    <property type="entry name" value="Homocysteine-binding-like domain"/>
    <property type="match status" value="1"/>
</dbReference>
<keyword evidence="4" id="KW-0378">Hydrolase</keyword>
<evidence type="ECO:0000313" key="8">
    <source>
        <dbReference type="Proteomes" id="UP000179179"/>
    </source>
</evidence>
<dbReference type="Proteomes" id="UP000179179">
    <property type="component" value="Unassembled WGS sequence"/>
</dbReference>
<accession>A0A1F7ZXU1</accession>
<dbReference type="InterPro" id="IPR029058">
    <property type="entry name" value="AB_hydrolase_fold"/>
</dbReference>
<feature type="binding site" evidence="5">
    <location>
        <position position="663"/>
    </location>
    <ligand>
        <name>Zn(2+)</name>
        <dbReference type="ChEBI" id="CHEBI:29105"/>
    </ligand>
</feature>
<proteinExistence type="inferred from homology"/>
<name>A0A1F7ZXU1_9EURO</name>
<comment type="caution">
    <text evidence="7">The sequence shown here is derived from an EMBL/GenBank/DDBJ whole genome shotgun (WGS) entry which is preliminary data.</text>
</comment>
<dbReference type="Pfam" id="PF02574">
    <property type="entry name" value="S-methyl_trans"/>
    <property type="match status" value="1"/>
</dbReference>
<dbReference type="SUPFAM" id="SSF53474">
    <property type="entry name" value="alpha/beta-Hydrolases"/>
    <property type="match status" value="1"/>
</dbReference>
<dbReference type="GO" id="GO:0032259">
    <property type="term" value="P:methylation"/>
    <property type="evidence" value="ECO:0007669"/>
    <property type="project" value="UniProtKB-KW"/>
</dbReference>
<evidence type="ECO:0000259" key="6">
    <source>
        <dbReference type="PROSITE" id="PS50970"/>
    </source>
</evidence>
<dbReference type="GO" id="GO:0008168">
    <property type="term" value="F:methyltransferase activity"/>
    <property type="evidence" value="ECO:0007669"/>
    <property type="project" value="UniProtKB-UniRule"/>
</dbReference>
<dbReference type="Gene3D" id="3.40.50.1820">
    <property type="entry name" value="alpha/beta hydrolase"/>
    <property type="match status" value="1"/>
</dbReference>
<feature type="domain" description="Hcy-binding" evidence="6">
    <location>
        <begin position="403"/>
        <end position="774"/>
    </location>
</feature>
<dbReference type="EMBL" id="LYCR01000058">
    <property type="protein sequence ID" value="OGM44260.1"/>
    <property type="molecule type" value="Genomic_DNA"/>
</dbReference>
<dbReference type="PROSITE" id="PS50970">
    <property type="entry name" value="HCY"/>
    <property type="match status" value="1"/>
</dbReference>
<evidence type="ECO:0000256" key="1">
    <source>
        <dbReference type="ARBA" id="ARBA00005964"/>
    </source>
</evidence>
<feature type="binding site" evidence="5">
    <location>
        <position position="759"/>
    </location>
    <ligand>
        <name>Zn(2+)</name>
        <dbReference type="ChEBI" id="CHEBI:29105"/>
    </ligand>
</feature>
<dbReference type="InterPro" id="IPR002018">
    <property type="entry name" value="CarbesteraseB"/>
</dbReference>
<dbReference type="GO" id="GO:0046872">
    <property type="term" value="F:metal ion binding"/>
    <property type="evidence" value="ECO:0007669"/>
    <property type="project" value="UniProtKB-KW"/>
</dbReference>
<sequence>MVGWSEQPFIGVTFNYRIGALGFLPSTTTAEEGILNLGLHDQILLFKWVQDNIEAFGGDPSQVTLFGLSAGAHSIAHHIMNYDLGHTLFHRAIIESGAATSRAVHSYDARLHEDQFRHFVEEAGCKDAPRQEVMDCLRSQPESAITNASFTVFDRYNPSVRWAFQPVIDGDLIKQRPIDAWKSGKWNQMPILTGFNTNEGTYYVPPTMSRSEEFAEFFRTLLPAYSASDINTIDKLYPDPAKDASSPYVDTRVLSVGPQYKRVEAAYGHYAYACPVRQTAKFASAGQEPPIFLYRWALNKTVQGGANHGDQMAYETFNPEVRAISENQENMAGTLHAYLTSFIVSGHPNTIGGAYGDRPIWETYDASSSGRIMVLGEGNDERAGGSGVGIAAQMVDDEWSRKECNFWWTKPLPILLLDGGLGTTLGDPPHNITFTAETPLWSAHLLISSPSTLEEVHNAFATAGADIVLTATYQTSFEGFTLTNARYTPEDAARYMRSAIPLARRAGSASGRTVKVALSLGPYGATMSPVGAEYTGLYPDEMNSESKLREWHARRLCVFVDETGSWDNFEYIAFETVRRADEARAIRGAMSDVLADMYQGQGSNPEKSQWAVGRKKPWWICGVFPEEEVDEADVRAWVRAAVGTAEGETGVNLPRPWGIGVNCTRIGNVGRIVSIMQDELRNLHELGTKGYVDEWDSVTGRPWLVLYPDGTNGEKYDPVTKTWVATDTGKETRPWDEIYWDVVRGLPEGAWEGVVMGGCCRAGPEQIATLRRRIDERSIGQC</sequence>
<dbReference type="SUPFAM" id="SSF82282">
    <property type="entry name" value="Homocysteine S-methyltransferase"/>
    <property type="match status" value="1"/>
</dbReference>
<keyword evidence="3 5" id="KW-0808">Transferase</keyword>
<dbReference type="GeneID" id="34451102"/>
<comment type="similarity">
    <text evidence="1">Belongs to the type-B carboxylesterase/lipase family.</text>
</comment>
<dbReference type="InterPro" id="IPR050309">
    <property type="entry name" value="Type-B_Carboxylest/Lipase"/>
</dbReference>
<keyword evidence="5" id="KW-0479">Metal-binding</keyword>
<evidence type="ECO:0000313" key="7">
    <source>
        <dbReference type="EMBL" id="OGM44260.1"/>
    </source>
</evidence>
<keyword evidence="5" id="KW-0862">Zinc</keyword>
<dbReference type="PANTHER" id="PTHR11559">
    <property type="entry name" value="CARBOXYLESTERASE"/>
    <property type="match status" value="1"/>
</dbReference>
<dbReference type="InterPro" id="IPR036589">
    <property type="entry name" value="HCY_dom_sf"/>
</dbReference>
<keyword evidence="2 5" id="KW-0489">Methyltransferase</keyword>
<evidence type="ECO:0000256" key="4">
    <source>
        <dbReference type="ARBA" id="ARBA00022801"/>
    </source>
</evidence>
<dbReference type="InterPro" id="IPR019826">
    <property type="entry name" value="Carboxylesterase_B_AS"/>
</dbReference>
<gene>
    <name evidence="7" type="ORF">ABOM_007712</name>
</gene>
<protein>
    <submittedName>
        <fullName evidence="7">Extracellular lipase</fullName>
    </submittedName>
</protein>